<feature type="transmembrane region" description="Helical" evidence="1">
    <location>
        <begin position="226"/>
        <end position="256"/>
    </location>
</feature>
<name>A0ABV6P884_9MICC</name>
<feature type="transmembrane region" description="Helical" evidence="1">
    <location>
        <begin position="67"/>
        <end position="91"/>
    </location>
</feature>
<organism evidence="3 4">
    <name type="scientific">Micrococcoides hystricis</name>
    <dbReference type="NCBI Taxonomy" id="1572761"/>
    <lineage>
        <taxon>Bacteria</taxon>
        <taxon>Bacillati</taxon>
        <taxon>Actinomycetota</taxon>
        <taxon>Actinomycetes</taxon>
        <taxon>Micrococcales</taxon>
        <taxon>Micrococcaceae</taxon>
        <taxon>Micrococcoides</taxon>
    </lineage>
</organism>
<evidence type="ECO:0000259" key="2">
    <source>
        <dbReference type="Pfam" id="PF10110"/>
    </source>
</evidence>
<protein>
    <submittedName>
        <fullName evidence="3">Glycerophosphoryl diester phosphodiesterase membrane domain-containing protein</fullName>
    </submittedName>
</protein>
<keyword evidence="1" id="KW-0812">Transmembrane</keyword>
<keyword evidence="1" id="KW-0472">Membrane</keyword>
<accession>A0ABV6P884</accession>
<evidence type="ECO:0000256" key="1">
    <source>
        <dbReference type="SAM" id="Phobius"/>
    </source>
</evidence>
<keyword evidence="1" id="KW-1133">Transmembrane helix</keyword>
<feature type="transmembrane region" description="Helical" evidence="1">
    <location>
        <begin position="7"/>
        <end position="31"/>
    </location>
</feature>
<comment type="caution">
    <text evidence="3">The sequence shown here is derived from an EMBL/GenBank/DDBJ whole genome shotgun (WGS) entry which is preliminary data.</text>
</comment>
<feature type="transmembrane region" description="Helical" evidence="1">
    <location>
        <begin position="164"/>
        <end position="188"/>
    </location>
</feature>
<gene>
    <name evidence="3" type="ORF">ACFFFR_02885</name>
</gene>
<keyword evidence="4" id="KW-1185">Reference proteome</keyword>
<dbReference type="Pfam" id="PF10110">
    <property type="entry name" value="GPDPase_memb"/>
    <property type="match status" value="1"/>
</dbReference>
<evidence type="ECO:0000313" key="3">
    <source>
        <dbReference type="EMBL" id="MFC0581337.1"/>
    </source>
</evidence>
<evidence type="ECO:0000313" key="4">
    <source>
        <dbReference type="Proteomes" id="UP001589862"/>
    </source>
</evidence>
<dbReference type="RefSeq" id="WP_377458024.1">
    <property type="nucleotide sequence ID" value="NZ_JBHLUB010000003.1"/>
</dbReference>
<dbReference type="Proteomes" id="UP001589862">
    <property type="component" value="Unassembled WGS sequence"/>
</dbReference>
<sequence>MTKSPVAMFWLPNLWFMIGSIALAVSIGFWMKRFLDGFSAYVIGPDPTRDITASEADALLAWGLQDMVIWFSIGLLVHTMCVLIGATLTVAPTMRGILGLPTKASDAWKLAKPHLPRVLLAGLLSWVVGVAAVIITAWASQWFIELTLSTEFTDPASAAAYSTTTAFASTLFTFGAYALEIALILLLVRFIHVLPSMVLESKNLFAAMGRSWRLITGRYWQVLGTLYLASLVLSVIVGILVAVIILVLMMFVGSWFAVSEPTELFGPISIATGVVVWLSAAVSWLTTTPLLPVTTLLYADNRFRKEGLLNELMPLALNEPTLASARNGDPRALQTTATFVPGTISSDRRFQ</sequence>
<dbReference type="EMBL" id="JBHLUB010000003">
    <property type="protein sequence ID" value="MFC0581337.1"/>
    <property type="molecule type" value="Genomic_DNA"/>
</dbReference>
<reference evidence="3 4" key="1">
    <citation type="submission" date="2024-09" db="EMBL/GenBank/DDBJ databases">
        <authorList>
            <person name="Sun Q."/>
            <person name="Mori K."/>
        </authorList>
    </citation>
    <scope>NUCLEOTIDE SEQUENCE [LARGE SCALE GENOMIC DNA]</scope>
    <source>
        <strain evidence="3 4">NCAIM B.02604</strain>
    </source>
</reference>
<feature type="domain" description="Glycerophosphoryl diester phosphodiesterase membrane" evidence="2">
    <location>
        <begin position="143"/>
        <end position="272"/>
    </location>
</feature>
<dbReference type="InterPro" id="IPR018476">
    <property type="entry name" value="GlyceroP-diester-Pdiesterase_M"/>
</dbReference>
<feature type="transmembrane region" description="Helical" evidence="1">
    <location>
        <begin position="118"/>
        <end position="144"/>
    </location>
</feature>
<proteinExistence type="predicted"/>